<keyword evidence="5" id="KW-1185">Reference proteome</keyword>
<dbReference type="Proteomes" id="UP000005013">
    <property type="component" value="Chromosome"/>
</dbReference>
<dbReference type="EMBL" id="CP003481">
    <property type="protein sequence ID" value="AFI06418.1"/>
    <property type="molecule type" value="Genomic_DNA"/>
</dbReference>
<feature type="chain" id="PRO_5003626458" evidence="3">
    <location>
        <begin position="38"/>
        <end position="707"/>
    </location>
</feature>
<evidence type="ECO:0000313" key="5">
    <source>
        <dbReference type="Proteomes" id="UP000005013"/>
    </source>
</evidence>
<name>I0ETZ9_HELCM</name>
<feature type="coiled-coil region" evidence="1">
    <location>
        <begin position="56"/>
        <end position="83"/>
    </location>
</feature>
<dbReference type="InterPro" id="IPR002718">
    <property type="entry name" value="OMP_Helicobacter"/>
</dbReference>
<evidence type="ECO:0000256" key="2">
    <source>
        <dbReference type="SAM" id="MobiDB-lite"/>
    </source>
</evidence>
<keyword evidence="1" id="KW-0175">Coiled coil</keyword>
<gene>
    <name evidence="4" type="ordered locus">HCD_07125</name>
</gene>
<evidence type="ECO:0000313" key="4">
    <source>
        <dbReference type="EMBL" id="AFI06418.1"/>
    </source>
</evidence>
<feature type="signal peptide" evidence="3">
    <location>
        <begin position="1"/>
        <end position="37"/>
    </location>
</feature>
<dbReference type="PRINTS" id="PR01776">
    <property type="entry name" value="HPOMPFAMILY"/>
</dbReference>
<feature type="region of interest" description="Disordered" evidence="2">
    <location>
        <begin position="374"/>
        <end position="398"/>
    </location>
</feature>
<dbReference type="Pfam" id="PF01856">
    <property type="entry name" value="HP_OMP"/>
    <property type="match status" value="1"/>
</dbReference>
<dbReference type="HOGENOM" id="CLU_026212_8_1_7"/>
<dbReference type="eggNOG" id="COG3170">
    <property type="taxonomic scope" value="Bacteria"/>
</dbReference>
<protein>
    <submittedName>
        <fullName evidence="4">Outer membrane protein 5</fullName>
    </submittedName>
</protein>
<accession>I0ETZ9</accession>
<evidence type="ECO:0000256" key="1">
    <source>
        <dbReference type="SAM" id="Coils"/>
    </source>
</evidence>
<dbReference type="KEGG" id="hcm:HCD_07125"/>
<feature type="compositionally biased region" description="Low complexity" evidence="2">
    <location>
        <begin position="375"/>
        <end position="386"/>
    </location>
</feature>
<keyword evidence="3" id="KW-0732">Signal</keyword>
<proteinExistence type="predicted"/>
<reference evidence="4 5" key="1">
    <citation type="journal article" date="2013" name="PLoS ONE">
        <title>Sequence Divergence and Conservation in Genomes ofHelicobacter cetorum Strains from a Dolphin and a Whale.</title>
        <authorList>
            <person name="Kersulyte D."/>
            <person name="Rossi M."/>
            <person name="Berg D.E."/>
        </authorList>
    </citation>
    <scope>NUCLEOTIDE SEQUENCE [LARGE SCALE GENOMIC DNA]</scope>
    <source>
        <strain evidence="4 5">MIT 99-5656</strain>
    </source>
</reference>
<sequence length="707" mass="78371">MFAFTKNFYKKGRKLKKHKIIASLGLSSMLALSSLYAEDDGYFVSVGYQLGGSTQIAKNTGAIKNLNDRYQQLNQDLASVLKLKQSIANANNTQLITSAVTNVKSFANNNYNLKNDSPIFNATQALLTSVLAFWKLIGDDGTKFWVDKNCATDGSNHQSTCNEVGGRVSETTFKKMTQEAEKLQSAILKLCPLSGCSNNGATHQVQQAALTTTETSSQGKSAEQQKTTNTITEALKAAQDLMSELQKSSPWIKWDQVKIKNQTDQSQHQVKPEADMLTNYEMFKNVNAMLPLLQQMISLSQTDHTETQNLQSQATGSNRNQDFVNKFYNVATNQATILANSQKIFQLFSSIPKNQLYYMEHAYQQEVANLGGTQGATTGSQSQSQGNDSVKQNIIGGKDQNNNSVTLTPYIDAIQRNITYYGDQVQTALGVANDVYFLEQNKTNIEKTFADASQLSKELSATSYNKLNLSEIITANVNKNAPESEKYNYNINQSQHAELRDALAAMANNPFRNVGILKSQSNNGVMNGIGIQAGYKQFFGPEKRWGARYYGFFDYNHTYISSNFFSSASNVLTYGAASDFLYNFINDRQMTIFGKSGKFSFGGYAGIALAGTSWINSDKAVFLNTPLFNASDGPYKASVSSSNFQFLFNFGLRVNFAEASKGKHAIQHGIDFGIKIPTVNTSYYSFMGAKLSFRRTFSFYLNYVFAY</sequence>
<organism evidence="4 5">
    <name type="scientific">Helicobacter cetorum (strain ATCC BAA-540 / CCUG 52418 / MIT 99-5656)</name>
    <dbReference type="NCBI Taxonomy" id="1163745"/>
    <lineage>
        <taxon>Bacteria</taxon>
        <taxon>Pseudomonadati</taxon>
        <taxon>Campylobacterota</taxon>
        <taxon>Epsilonproteobacteria</taxon>
        <taxon>Campylobacterales</taxon>
        <taxon>Helicobacteraceae</taxon>
        <taxon>Helicobacter</taxon>
    </lineage>
</organism>
<dbReference type="AlphaFoldDB" id="I0ETZ9"/>
<evidence type="ECO:0000256" key="3">
    <source>
        <dbReference type="SAM" id="SignalP"/>
    </source>
</evidence>
<dbReference type="PATRIC" id="fig|1163745.3.peg.1501"/>